<evidence type="ECO:0000313" key="1">
    <source>
        <dbReference type="EMBL" id="KAA0874455.1"/>
    </source>
</evidence>
<name>A0A5A9W2W6_9GAMM</name>
<dbReference type="AlphaFoldDB" id="A0A5A9W2W6"/>
<dbReference type="RefSeq" id="WP_149391187.1">
    <property type="nucleotide sequence ID" value="NZ_SMRS01000006.1"/>
</dbReference>
<comment type="caution">
    <text evidence="1">The sequence shown here is derived from an EMBL/GenBank/DDBJ whole genome shotgun (WGS) entry which is preliminary data.</text>
</comment>
<protein>
    <submittedName>
        <fullName evidence="1">Uncharacterized protein</fullName>
    </submittedName>
</protein>
<proteinExistence type="predicted"/>
<dbReference type="EMBL" id="SMRS01000006">
    <property type="protein sequence ID" value="KAA0874455.1"/>
    <property type="molecule type" value="Genomic_DNA"/>
</dbReference>
<reference evidence="1 2" key="1">
    <citation type="submission" date="2019-03" db="EMBL/GenBank/DDBJ databases">
        <title>Nitrincola sp. nov. isolated from an Indian soda lake.</title>
        <authorList>
            <person name="Joshi A."/>
            <person name="Thite S.V."/>
            <person name="Joseph N."/>
            <person name="Dhotre D."/>
            <person name="Moorthy M."/>
            <person name="Shouche Y.S."/>
        </authorList>
    </citation>
    <scope>NUCLEOTIDE SEQUENCE [LARGE SCALE GENOMIC DNA]</scope>
    <source>
        <strain evidence="1 2">MEB193</strain>
    </source>
</reference>
<keyword evidence="2" id="KW-1185">Reference proteome</keyword>
<accession>A0A5A9W2W6</accession>
<evidence type="ECO:0000313" key="2">
    <source>
        <dbReference type="Proteomes" id="UP000325302"/>
    </source>
</evidence>
<organism evidence="1 2">
    <name type="scientific">Nitrincola tapanii</name>
    <dbReference type="NCBI Taxonomy" id="1708751"/>
    <lineage>
        <taxon>Bacteria</taxon>
        <taxon>Pseudomonadati</taxon>
        <taxon>Pseudomonadota</taxon>
        <taxon>Gammaproteobacteria</taxon>
        <taxon>Oceanospirillales</taxon>
        <taxon>Oceanospirillaceae</taxon>
        <taxon>Nitrincola</taxon>
    </lineage>
</organism>
<sequence>MTTRPFTFRALQAKMLYNNTRQGYAARSILKPAGYSFPVNTPAKPMPSPVGMLKSCGFFISTVLLSHLPKAHQVISIRSKRPSGQDFYTLNALKGGWA</sequence>
<gene>
    <name evidence="1" type="ORF">E1H14_09290</name>
</gene>
<dbReference type="Proteomes" id="UP000325302">
    <property type="component" value="Unassembled WGS sequence"/>
</dbReference>